<dbReference type="Proteomes" id="UP000006565">
    <property type="component" value="Chromosome"/>
</dbReference>
<comment type="similarity">
    <text evidence="2">Belongs to the TspO/BZRP family.</text>
</comment>
<feature type="transmembrane region" description="Helical" evidence="6">
    <location>
        <begin position="59"/>
        <end position="81"/>
    </location>
</feature>
<sequence>MEDHSAIPNPNDERIKKGSLLAGSVLVCLIAGGLGSIFTKTGPGTWYAEELIKPDLTPPGFVFGIVWTCLYILMGISLYLLLNKDLKLKEVRIAVFFFFIQLVLNFSWSYLFFGLENPLAGFSCIIALWIFILLTIVTSYRIDKNASYLLVPYLIWVTFAAFLNWQILVLNS</sequence>
<proteinExistence type="inferred from homology"/>
<feature type="transmembrane region" description="Helical" evidence="6">
    <location>
        <begin position="119"/>
        <end position="137"/>
    </location>
</feature>
<comment type="subcellular location">
    <subcellularLocation>
        <location evidence="1">Membrane</location>
        <topology evidence="1">Multi-pass membrane protein</topology>
    </subcellularLocation>
</comment>
<dbReference type="RefSeq" id="WP_013328501.1">
    <property type="nucleotide sequence ID" value="NC_014507.1"/>
</dbReference>
<name>E1RHL4_METP4</name>
<reference evidence="7 8" key="1">
    <citation type="journal article" date="2010" name="Stand. Genomic Sci.">
        <title>Complete genome sequence of Methanoplanus petrolearius type strain (SEBR 4847).</title>
        <authorList>
            <person name="Brambilla E."/>
            <person name="Djao O.D."/>
            <person name="Daligault H."/>
            <person name="Lapidus A."/>
            <person name="Lucas S."/>
            <person name="Hammon N."/>
            <person name="Nolan M."/>
            <person name="Tice H."/>
            <person name="Cheng J.F."/>
            <person name="Han C."/>
            <person name="Tapia R."/>
            <person name="Goodwin L."/>
            <person name="Pitluck S."/>
            <person name="Liolios K."/>
            <person name="Ivanova N."/>
            <person name="Mavromatis K."/>
            <person name="Mikhailova N."/>
            <person name="Pati A."/>
            <person name="Chen A."/>
            <person name="Palaniappan K."/>
            <person name="Land M."/>
            <person name="Hauser L."/>
            <person name="Chang Y.J."/>
            <person name="Jeffries C.D."/>
            <person name="Rohde M."/>
            <person name="Spring S."/>
            <person name="Sikorski J."/>
            <person name="Goker M."/>
            <person name="Woyke T."/>
            <person name="Bristow J."/>
            <person name="Eisen J.A."/>
            <person name="Markowitz V."/>
            <person name="Hugenholtz P."/>
            <person name="Kyrpides N.C."/>
            <person name="Klenk H.P."/>
        </authorList>
    </citation>
    <scope>NUCLEOTIDE SEQUENCE [LARGE SCALE GENOMIC DNA]</scope>
    <source>
        <strain evidence="8">DSM 11571 / OCM 486 / SEBR 4847</strain>
    </source>
</reference>
<dbReference type="GeneID" id="9742997"/>
<dbReference type="CDD" id="cd15904">
    <property type="entry name" value="TSPO_MBR"/>
    <property type="match status" value="1"/>
</dbReference>
<dbReference type="FunFam" id="1.20.1260.100:FF:000001">
    <property type="entry name" value="translocator protein 2"/>
    <property type="match status" value="1"/>
</dbReference>
<feature type="transmembrane region" description="Helical" evidence="6">
    <location>
        <begin position="93"/>
        <end position="113"/>
    </location>
</feature>
<dbReference type="InterPro" id="IPR004307">
    <property type="entry name" value="TspO_MBR"/>
</dbReference>
<evidence type="ECO:0000256" key="4">
    <source>
        <dbReference type="ARBA" id="ARBA00022989"/>
    </source>
</evidence>
<keyword evidence="8" id="KW-1185">Reference proteome</keyword>
<dbReference type="HOGENOM" id="CLU_091805_2_0_2"/>
<dbReference type="AlphaFoldDB" id="E1RHL4"/>
<dbReference type="GO" id="GO:0016020">
    <property type="term" value="C:membrane"/>
    <property type="evidence" value="ECO:0007669"/>
    <property type="project" value="UniProtKB-SubCell"/>
</dbReference>
<dbReference type="KEGG" id="mpi:Mpet_0549"/>
<protein>
    <submittedName>
        <fullName evidence="7">TspO and MBR like protein</fullName>
    </submittedName>
</protein>
<dbReference type="OrthoDB" id="212929at2157"/>
<evidence type="ECO:0000256" key="6">
    <source>
        <dbReference type="SAM" id="Phobius"/>
    </source>
</evidence>
<dbReference type="eggNOG" id="arCOG04434">
    <property type="taxonomic scope" value="Archaea"/>
</dbReference>
<keyword evidence="5 6" id="KW-0472">Membrane</keyword>
<evidence type="ECO:0000256" key="2">
    <source>
        <dbReference type="ARBA" id="ARBA00007524"/>
    </source>
</evidence>
<evidence type="ECO:0000313" key="8">
    <source>
        <dbReference type="Proteomes" id="UP000006565"/>
    </source>
</evidence>
<evidence type="ECO:0000256" key="3">
    <source>
        <dbReference type="ARBA" id="ARBA00022692"/>
    </source>
</evidence>
<feature type="transmembrane region" description="Helical" evidence="6">
    <location>
        <begin position="20"/>
        <end position="39"/>
    </location>
</feature>
<accession>E1RHL4</accession>
<dbReference type="STRING" id="679926.Mpet_0549"/>
<dbReference type="PANTHER" id="PTHR10057">
    <property type="entry name" value="PERIPHERAL-TYPE BENZODIAZEPINE RECEPTOR"/>
    <property type="match status" value="1"/>
</dbReference>
<evidence type="ECO:0000256" key="1">
    <source>
        <dbReference type="ARBA" id="ARBA00004141"/>
    </source>
</evidence>
<dbReference type="InterPro" id="IPR038330">
    <property type="entry name" value="TspO/MBR-related_sf"/>
</dbReference>
<dbReference type="GO" id="GO:0033013">
    <property type="term" value="P:tetrapyrrole metabolic process"/>
    <property type="evidence" value="ECO:0007669"/>
    <property type="project" value="UniProtKB-ARBA"/>
</dbReference>
<evidence type="ECO:0000256" key="5">
    <source>
        <dbReference type="ARBA" id="ARBA00023136"/>
    </source>
</evidence>
<keyword evidence="3 6" id="KW-0812">Transmembrane</keyword>
<gene>
    <name evidence="7" type="ordered locus">Mpet_0549</name>
</gene>
<dbReference type="PIRSF" id="PIRSF005859">
    <property type="entry name" value="PBR"/>
    <property type="match status" value="1"/>
</dbReference>
<keyword evidence="4 6" id="KW-1133">Transmembrane helix</keyword>
<feature type="transmembrane region" description="Helical" evidence="6">
    <location>
        <begin position="149"/>
        <end position="168"/>
    </location>
</feature>
<dbReference type="Pfam" id="PF03073">
    <property type="entry name" value="TspO_MBR"/>
    <property type="match status" value="1"/>
</dbReference>
<evidence type="ECO:0000313" key="7">
    <source>
        <dbReference type="EMBL" id="ADN35323.1"/>
    </source>
</evidence>
<dbReference type="EMBL" id="CP002117">
    <property type="protein sequence ID" value="ADN35323.1"/>
    <property type="molecule type" value="Genomic_DNA"/>
</dbReference>
<dbReference type="PANTHER" id="PTHR10057:SF0">
    <property type="entry name" value="TRANSLOCATOR PROTEIN"/>
    <property type="match status" value="1"/>
</dbReference>
<dbReference type="Gene3D" id="1.20.1260.100">
    <property type="entry name" value="TspO/MBR protein"/>
    <property type="match status" value="1"/>
</dbReference>
<organism evidence="7 8">
    <name type="scientific">Methanolacinia petrolearia (strain DSM 11571 / OCM 486 / SEBR 4847)</name>
    <name type="common">Methanoplanus petrolearius</name>
    <dbReference type="NCBI Taxonomy" id="679926"/>
    <lineage>
        <taxon>Archaea</taxon>
        <taxon>Methanobacteriati</taxon>
        <taxon>Methanobacteriota</taxon>
        <taxon>Stenosarchaea group</taxon>
        <taxon>Methanomicrobia</taxon>
        <taxon>Methanomicrobiales</taxon>
        <taxon>Methanomicrobiaceae</taxon>
        <taxon>Methanolacinia</taxon>
    </lineage>
</organism>